<name>A0A5B8L515_9HYPH</name>
<feature type="binding site" evidence="8">
    <location>
        <position position="568"/>
    </location>
    <ligand>
        <name>Mg(2+)</name>
        <dbReference type="ChEBI" id="CHEBI:18420"/>
        <note>catalytic</note>
    </ligand>
</feature>
<keyword evidence="5 9" id="KW-0720">Serine protease</keyword>
<evidence type="ECO:0000259" key="11">
    <source>
        <dbReference type="SMART" id="SM00892"/>
    </source>
</evidence>
<evidence type="ECO:0000256" key="1">
    <source>
        <dbReference type="ARBA" id="ARBA00008764"/>
    </source>
</evidence>
<protein>
    <recommendedName>
        <fullName evidence="9">Serine protease</fullName>
        <ecNumber evidence="9">3.4.21.-</ecNumber>
    </recommendedName>
</protein>
<dbReference type="InterPro" id="IPR043504">
    <property type="entry name" value="Peptidase_S1_PA_chymotrypsin"/>
</dbReference>
<dbReference type="InterPro" id="IPR008256">
    <property type="entry name" value="Peptidase_S1B"/>
</dbReference>
<dbReference type="PANTHER" id="PTHR13966">
    <property type="entry name" value="ENDONUCLEASE RELATED"/>
    <property type="match status" value="1"/>
</dbReference>
<dbReference type="GO" id="GO:0004519">
    <property type="term" value="F:endonuclease activity"/>
    <property type="evidence" value="ECO:0007669"/>
    <property type="project" value="UniProtKB-KW"/>
</dbReference>
<sequence>MAGQFRVSLRRLNDAASRWDAAKSERERSERAAREGKLDKIDTAERIAKHANRLRAQALREVSAMDAAERVVLPEGVQELIACDVVRKSDIKASFVERVIGSTEDFLSAEFLDLGSHASRAVARVATRMDGSLYYGTGFMVSPSLLITNEHVLEQAEWAEFSVAEFDYQRDRAGARKTVRRFRLEPDRLFLNDKDLDYALVAVAPVAEDGSPLAEHGFCPLVGLEGKILVTHPVNIVQHPQGRLKEVVIRENALSALPKAPNDRFAHYRADTEPGSSGSPVFNDRWEVVALHHSAVPDRNANGDILTKAGQVWTDNMPVSDIKWVGNEGIRISRIISHLKLRQGLGGEAGELLSGLLSRAESEEMGPVRPIEVEKPHAAAAVPIAMPALRGSATITIPLTISVSVGEAGGELVARPGPLFEEVRPEPDYGSRPGYRRDFLDIELPLPRVVDPRHGRVALADDGENELRYHHYSVVMNADRRLAYLSAVNYDAEAPFAQERGTDSWFLDPRLDDGEQADNAFYKHNPLDRGHLTRRVDAGWGYSEAEARKANDDTFHWTNCAPQHEVFNQSRKSQPKDLRLWGELENHVTHQARDGLKRLSVFNGPVFGADDRVHRGLLIPSAFWKVVAYHTRSGGLGAVGFVLHQSDLIDNLAAERFDVGRFDVRQVRIGRIEELTGIDFGPLRNVDPMAVAELGEVFARERRSDRPLKGPGDILF</sequence>
<comment type="similarity">
    <text evidence="1 9">Belongs to the peptidase S1B family.</text>
</comment>
<evidence type="ECO:0000256" key="5">
    <source>
        <dbReference type="ARBA" id="ARBA00022825"/>
    </source>
</evidence>
<keyword evidence="12" id="KW-0255">Endonuclease</keyword>
<dbReference type="SMART" id="SM00892">
    <property type="entry name" value="Endonuclease_NS"/>
    <property type="match status" value="1"/>
</dbReference>
<dbReference type="Proteomes" id="UP000321389">
    <property type="component" value="Chromosome"/>
</dbReference>
<dbReference type="RefSeq" id="WP_146301660.1">
    <property type="nucleotide sequence ID" value="NZ_CP042301.2"/>
</dbReference>
<feature type="active site" description="Charge relay system" evidence="6">
    <location>
        <position position="277"/>
    </location>
</feature>
<dbReference type="OrthoDB" id="9811262at2"/>
<evidence type="ECO:0000256" key="2">
    <source>
        <dbReference type="ARBA" id="ARBA00022670"/>
    </source>
</evidence>
<dbReference type="SMART" id="SM00477">
    <property type="entry name" value="NUC"/>
    <property type="match status" value="1"/>
</dbReference>
<evidence type="ECO:0000313" key="13">
    <source>
        <dbReference type="Proteomes" id="UP000321389"/>
    </source>
</evidence>
<dbReference type="Gene3D" id="2.40.10.10">
    <property type="entry name" value="Trypsin-like serine proteases"/>
    <property type="match status" value="2"/>
</dbReference>
<organism evidence="12 13">
    <name type="scientific">Nitratireductor mangrovi</name>
    <dbReference type="NCBI Taxonomy" id="2599600"/>
    <lineage>
        <taxon>Bacteria</taxon>
        <taxon>Pseudomonadati</taxon>
        <taxon>Pseudomonadota</taxon>
        <taxon>Alphaproteobacteria</taxon>
        <taxon>Hyphomicrobiales</taxon>
        <taxon>Phyllobacteriaceae</taxon>
        <taxon>Nitratireductor</taxon>
    </lineage>
</organism>
<dbReference type="InterPro" id="IPR020821">
    <property type="entry name" value="ENPP1-3/EXOG-like_nuc-like"/>
</dbReference>
<feature type="active site" description="Charge relay system" evidence="6">
    <location>
        <position position="197"/>
    </location>
</feature>
<dbReference type="SUPFAM" id="SSF50494">
    <property type="entry name" value="Trypsin-like serine proteases"/>
    <property type="match status" value="1"/>
</dbReference>
<reference evidence="12" key="1">
    <citation type="submission" date="2020-04" db="EMBL/GenBank/DDBJ databases">
        <title>Nitratireductor sp. nov. isolated from mangrove soil.</title>
        <authorList>
            <person name="Ye Y."/>
        </authorList>
    </citation>
    <scope>NUCLEOTIDE SEQUENCE</scope>
    <source>
        <strain evidence="12">SY7</strain>
    </source>
</reference>
<dbReference type="KEGG" id="niy:FQ775_23125"/>
<accession>A0A5B8L515</accession>
<keyword evidence="8" id="KW-0479">Metal-binding</keyword>
<feature type="active site" description="Proton acceptor" evidence="7">
    <location>
        <position position="531"/>
    </location>
</feature>
<dbReference type="InterPro" id="IPR040255">
    <property type="entry name" value="Non-specific_endonuclease"/>
</dbReference>
<dbReference type="Pfam" id="PF01223">
    <property type="entry name" value="Endonuclease_NS"/>
    <property type="match status" value="1"/>
</dbReference>
<dbReference type="PRINTS" id="PR00839">
    <property type="entry name" value="V8PROTEASE"/>
</dbReference>
<keyword evidence="4 9" id="KW-0378">Hydrolase</keyword>
<dbReference type="GO" id="GO:0006508">
    <property type="term" value="P:proteolysis"/>
    <property type="evidence" value="ECO:0007669"/>
    <property type="project" value="UniProtKB-KW"/>
</dbReference>
<dbReference type="GO" id="GO:0046872">
    <property type="term" value="F:metal ion binding"/>
    <property type="evidence" value="ECO:0007669"/>
    <property type="project" value="UniProtKB-KW"/>
</dbReference>
<feature type="domain" description="DNA/RNA non-specific endonuclease/pyrophosphatase/phosphodiesterase" evidence="11">
    <location>
        <begin position="468"/>
        <end position="687"/>
    </location>
</feature>
<dbReference type="InterPro" id="IPR001604">
    <property type="entry name" value="Endo_G_ENPP1-like_dom"/>
</dbReference>
<feature type="active site" description="Charge relay system" evidence="6">
    <location>
        <position position="151"/>
    </location>
</feature>
<evidence type="ECO:0000256" key="7">
    <source>
        <dbReference type="PIRSR" id="PIRSR640255-1"/>
    </source>
</evidence>
<evidence type="ECO:0000256" key="3">
    <source>
        <dbReference type="ARBA" id="ARBA00022729"/>
    </source>
</evidence>
<dbReference type="Pfam" id="PF13365">
    <property type="entry name" value="Trypsin_2"/>
    <property type="match status" value="1"/>
</dbReference>
<dbReference type="SUPFAM" id="SSF54060">
    <property type="entry name" value="His-Me finger endonucleases"/>
    <property type="match status" value="1"/>
</dbReference>
<dbReference type="PANTHER" id="PTHR13966:SF5">
    <property type="entry name" value="ENDONUCLEASE G, MITOCHONDRIAL"/>
    <property type="match status" value="1"/>
</dbReference>
<dbReference type="AlphaFoldDB" id="A0A5B8L515"/>
<dbReference type="EC" id="3.4.21.-" evidence="9"/>
<keyword evidence="13" id="KW-1185">Reference proteome</keyword>
<evidence type="ECO:0000256" key="4">
    <source>
        <dbReference type="ARBA" id="ARBA00022801"/>
    </source>
</evidence>
<dbReference type="InterPro" id="IPR044929">
    <property type="entry name" value="DNA/RNA_non-sp_Endonuclease_sf"/>
</dbReference>
<dbReference type="EMBL" id="CP042301">
    <property type="protein sequence ID" value="QDZ03027.1"/>
    <property type="molecule type" value="Genomic_DNA"/>
</dbReference>
<evidence type="ECO:0000256" key="9">
    <source>
        <dbReference type="RuleBase" id="RU004296"/>
    </source>
</evidence>
<gene>
    <name evidence="12" type="ORF">FQ775_23125</name>
</gene>
<dbReference type="GO" id="GO:0008236">
    <property type="term" value="F:serine-type peptidase activity"/>
    <property type="evidence" value="ECO:0007669"/>
    <property type="project" value="UniProtKB-KW"/>
</dbReference>
<evidence type="ECO:0000256" key="6">
    <source>
        <dbReference type="PIRSR" id="PIRSR608256-1"/>
    </source>
</evidence>
<dbReference type="Gene3D" id="3.40.570.10">
    <property type="entry name" value="Extracellular Endonuclease, subunit A"/>
    <property type="match status" value="1"/>
</dbReference>
<feature type="domain" description="ENPP1-3/EXOG-like endonuclease/phosphodiesterase" evidence="10">
    <location>
        <begin position="469"/>
        <end position="689"/>
    </location>
</feature>
<dbReference type="InterPro" id="IPR009003">
    <property type="entry name" value="Peptidase_S1_PA"/>
</dbReference>
<keyword evidence="3" id="KW-0732">Signal</keyword>
<evidence type="ECO:0000259" key="10">
    <source>
        <dbReference type="SMART" id="SM00477"/>
    </source>
</evidence>
<evidence type="ECO:0000313" key="12">
    <source>
        <dbReference type="EMBL" id="QDZ03027.1"/>
    </source>
</evidence>
<keyword evidence="12" id="KW-0540">Nuclease</keyword>
<dbReference type="CDD" id="cd00091">
    <property type="entry name" value="NUC"/>
    <property type="match status" value="1"/>
</dbReference>
<keyword evidence="2 9" id="KW-0645">Protease</keyword>
<proteinExistence type="inferred from homology"/>
<dbReference type="GO" id="GO:0003676">
    <property type="term" value="F:nucleic acid binding"/>
    <property type="evidence" value="ECO:0007669"/>
    <property type="project" value="InterPro"/>
</dbReference>
<evidence type="ECO:0000256" key="8">
    <source>
        <dbReference type="PIRSR" id="PIRSR640255-2"/>
    </source>
</evidence>
<dbReference type="InterPro" id="IPR044925">
    <property type="entry name" value="His-Me_finger_sf"/>
</dbReference>